<feature type="transmembrane region" description="Helical" evidence="1">
    <location>
        <begin position="180"/>
        <end position="201"/>
    </location>
</feature>
<keyword evidence="1" id="KW-1133">Transmembrane helix</keyword>
<accession>A0ABS5ZSR8</accession>
<dbReference type="Pfam" id="PF14023">
    <property type="entry name" value="Bestrophin-like"/>
    <property type="match status" value="1"/>
</dbReference>
<name>A0ABS5ZSR8_9PROT</name>
<keyword evidence="1" id="KW-0812">Transmembrane</keyword>
<proteinExistence type="predicted"/>
<evidence type="ECO:0000313" key="2">
    <source>
        <dbReference type="EMBL" id="MBU2739004.1"/>
    </source>
</evidence>
<dbReference type="Proteomes" id="UP001197028">
    <property type="component" value="Unassembled WGS sequence"/>
</dbReference>
<feature type="transmembrane region" description="Helical" evidence="1">
    <location>
        <begin position="207"/>
        <end position="226"/>
    </location>
</feature>
<dbReference type="EMBL" id="JABELD010000068">
    <property type="protein sequence ID" value="MBU2739004.1"/>
    <property type="molecule type" value="Genomic_DNA"/>
</dbReference>
<keyword evidence="1" id="KW-0472">Membrane</keyword>
<feature type="transmembrane region" description="Helical" evidence="1">
    <location>
        <begin position="41"/>
        <end position="62"/>
    </location>
</feature>
<reference evidence="2 3" key="1">
    <citation type="journal article" date="2021" name="ISME J.">
        <title>Genomic evolution of the class Acidithiobacillia: deep-branching Proteobacteria living in extreme acidic conditions.</title>
        <authorList>
            <person name="Moya-Beltran A."/>
            <person name="Beard S."/>
            <person name="Rojas-Villalobos C."/>
            <person name="Issotta F."/>
            <person name="Gallardo Y."/>
            <person name="Ulloa R."/>
            <person name="Giaveno A."/>
            <person name="Degli Esposti M."/>
            <person name="Johnson D.B."/>
            <person name="Quatrini R."/>
        </authorList>
    </citation>
    <scope>NUCLEOTIDE SEQUENCE [LARGE SCALE GENOMIC DNA]</scope>
    <source>
        <strain evidence="2 3">ATCC 19703</strain>
    </source>
</reference>
<evidence type="ECO:0000256" key="1">
    <source>
        <dbReference type="SAM" id="Phobius"/>
    </source>
</evidence>
<gene>
    <name evidence="2" type="ORF">HJG40_09455</name>
</gene>
<feature type="transmembrane region" description="Helical" evidence="1">
    <location>
        <begin position="9"/>
        <end position="29"/>
    </location>
</feature>
<sequence length="267" mass="29558">MNPPFLNPWVYSAVLFIGLILCVFIGFKIGKRSRADGGSGALNGAVFGLLGLLLAFSFSGAAERFEHRRDLITEEANAVGTAYLRLELLPATQQVALRKKMQQYLQIRLETYQRIGTNTPAALNAYQRSVQLQQQIWTEATLAAQHTGNTAILSLVSRALNAMFDITTTRLAATRNHPPIVIDILLFALSWISALLAGYGMTDHKRIPWLQVIIFSAALTITIFVIRDLEYPRLGFIRVDSADRLLVETLQGMQTSGPKRVAGYHGD</sequence>
<keyword evidence="3" id="KW-1185">Reference proteome</keyword>
<dbReference type="RefSeq" id="WP_215863951.1">
    <property type="nucleotide sequence ID" value="NZ_JABELD010000068.1"/>
</dbReference>
<organism evidence="2 3">
    <name type="scientific">Acidithiobacillus concretivorus</name>
    <dbReference type="NCBI Taxonomy" id="3063952"/>
    <lineage>
        <taxon>Bacteria</taxon>
        <taxon>Pseudomonadati</taxon>
        <taxon>Pseudomonadota</taxon>
        <taxon>Acidithiobacillia</taxon>
        <taxon>Acidithiobacillales</taxon>
        <taxon>Acidithiobacillaceae</taxon>
        <taxon>Acidithiobacillus</taxon>
    </lineage>
</organism>
<protein>
    <submittedName>
        <fullName evidence="2">DUF4239 domain-containing protein</fullName>
    </submittedName>
</protein>
<dbReference type="InterPro" id="IPR025333">
    <property type="entry name" value="DUF4239"/>
</dbReference>
<comment type="caution">
    <text evidence="2">The sequence shown here is derived from an EMBL/GenBank/DDBJ whole genome shotgun (WGS) entry which is preliminary data.</text>
</comment>
<evidence type="ECO:0000313" key="3">
    <source>
        <dbReference type="Proteomes" id="UP001197028"/>
    </source>
</evidence>